<dbReference type="SUPFAM" id="SSF52540">
    <property type="entry name" value="P-loop containing nucleoside triphosphate hydrolases"/>
    <property type="match status" value="1"/>
</dbReference>
<evidence type="ECO:0000313" key="8">
    <source>
        <dbReference type="Proteomes" id="UP000198305"/>
    </source>
</evidence>
<keyword evidence="1" id="KW-0547">Nucleotide-binding</keyword>
<dbReference type="Gene3D" id="3.40.50.300">
    <property type="entry name" value="P-loop containing nucleotide triphosphate hydrolases"/>
    <property type="match status" value="2"/>
</dbReference>
<dbReference type="InterPro" id="IPR048333">
    <property type="entry name" value="HA2_WH"/>
</dbReference>
<evidence type="ECO:0000256" key="1">
    <source>
        <dbReference type="ARBA" id="ARBA00022741"/>
    </source>
</evidence>
<feature type="domain" description="Helicase C-terminal" evidence="6">
    <location>
        <begin position="361"/>
        <end position="531"/>
    </location>
</feature>
<dbReference type="FunFam" id="1.20.120.1080:FF:000005">
    <property type="entry name" value="ATP-dependent helicase HrpA"/>
    <property type="match status" value="1"/>
</dbReference>
<dbReference type="Proteomes" id="UP000198305">
    <property type="component" value="Unassembled WGS sequence"/>
</dbReference>
<proteinExistence type="predicted"/>
<gene>
    <name evidence="7" type="ORF">SAMN05192560_2118</name>
</gene>
<dbReference type="InterPro" id="IPR014001">
    <property type="entry name" value="Helicase_ATP-bd"/>
</dbReference>
<dbReference type="Pfam" id="PF11898">
    <property type="entry name" value="DUF3418"/>
    <property type="match status" value="1"/>
</dbReference>
<name>A0A239AUF3_9PROT</name>
<evidence type="ECO:0000259" key="6">
    <source>
        <dbReference type="PROSITE" id="PS51194"/>
    </source>
</evidence>
<dbReference type="InterPro" id="IPR011545">
    <property type="entry name" value="DEAD/DEAH_box_helicase_dom"/>
</dbReference>
<dbReference type="GO" id="GO:0003724">
    <property type="term" value="F:RNA helicase activity"/>
    <property type="evidence" value="ECO:0007669"/>
    <property type="project" value="InterPro"/>
</dbReference>
<keyword evidence="3 7" id="KW-0347">Helicase</keyword>
<dbReference type="InterPro" id="IPR024590">
    <property type="entry name" value="HrpA_C"/>
</dbReference>
<reference evidence="8" key="1">
    <citation type="submission" date="2017-06" db="EMBL/GenBank/DDBJ databases">
        <authorList>
            <person name="Varghese N."/>
            <person name="Submissions S."/>
        </authorList>
    </citation>
    <scope>NUCLEOTIDE SEQUENCE [LARGE SCALE GENOMIC DNA]</scope>
    <source>
        <strain evidence="8">Ca-68</strain>
    </source>
</reference>
<keyword evidence="2" id="KW-0378">Hydrolase</keyword>
<dbReference type="SMART" id="SM00847">
    <property type="entry name" value="HA2"/>
    <property type="match status" value="1"/>
</dbReference>
<dbReference type="InterPro" id="IPR011709">
    <property type="entry name" value="DEAD-box_helicase_OB_fold"/>
</dbReference>
<evidence type="ECO:0000256" key="4">
    <source>
        <dbReference type="ARBA" id="ARBA00022840"/>
    </source>
</evidence>
<dbReference type="Gene3D" id="1.20.120.1080">
    <property type="match status" value="1"/>
</dbReference>
<sequence length="1382" mass="156810">MNTVQNTASPVSERQMLQRLQAQLPECMLQDQFNFKRRLQQLDALIRQDKPVDQSLAELTVKIQASIQRRQTRLAQLPRPEYPAELPVSNRKDEIAETIRKHQVVIVSGETGSGKTTQLPKICLELGRGVAGMIGHTQPRRIAARSVASRIAQELKSPLGEAVGYQVRFNERVSATSYIKLMTDGILLAETQGDRFLNAYDTIIIDEAHERSLNIDFLLGYLKQLLPRRPDLKVIVTSATIDAERFSKHFNDAPVIEVSGRTYPVEIRYRPLGSRRMVIAQPAPVAVPAKPAPAAVREEVPQEDIIDIGVRRKAGNIDPSIRKWLDDDEEDVELLGQDVMGVQRKPREEVKWLEEDDAEEEMEEAILDSVEQLSRLGGGDILVFLPGEREIRDTADYLNKHLRHVEILPLFARLSIEDQQKVFRSSGGRRVVLATNVAETSLTVPGIKYVIDTGLARVNRYSARAKVEQLQVEKISQAAARQRAGRCGRVSNGICIRLYDEADFNNRPEFTDPEILRSSLAAVILRMAALRLGNVQEFPFIEAPSSRYIADGYQLLQELGAVDAAQNITDTGRQLARLPLDPRVSRMILEGKKQGCAREILIIASALAIQDPRERPMDKREAADQAHAKFKVEHSDFLGFIKIWEWYEDAFKTKKSNKDLLNKCHSNFLSFLRLKEWRELYQQLREIAEELELKLNQEPASYEQIHRALLAGLLGNIGFKDGEADNYLGARGIRFHVAPGSTLKKARPKWVMAAELMETTKLYARCVAKIEPDWIEPLARSLTQSHYSDPRWDRKPAQVVAWERVSLYGLTVVPRRRVHYGPIDPKESREIFIREALANMEFDTRAPFFAANRRLIAEIEELEHKARRQDVLVDEHTLFAFYDGVIPAGIVNGAGFEKWRADAEKDNPKLLYLTREHLMRHGAAGVTEVQFPESLELDGVKLPLKYRFEPGHPLDGVTVTVPLALLNQLNPVEAEWLVPGMIREKVTALIKALPKTLRRVCVPVPDFVTGFLETAANTKEPLLPALANYIQQRTSLKLSVNEWQADTLDVHLYMNFRVVDEKNRELGSGRDWHALKAQLGQAAQLTFRSSSPGIEKSGLKQWDFGDLPPTLSFSRDGHQLTGYPALEDNKDSVAIKLFDTGLAAQQSHRAGVCRLMRFELKEQMKQLEKGLPGFNQYALQLRNIMNPDELREDMLVAISDRAFIGDDESPRSNQDFMALKSRARTRLPAVVEGAGRLATAIAAEYTQLTQKLNAVPASLSRIKKEVETQLARLLPKRFFSATPWETLQHLPRYIKAMRLRLEKYPGSVDRDTRSGQVVQQIWERWESRVLALRKASHEVPPALLDYRWLIEELRVSLFAQELKTPFPVSAKRLDKAWEDLVR</sequence>
<dbReference type="InterPro" id="IPR010222">
    <property type="entry name" value="RNA_helicase_HrpA"/>
</dbReference>
<dbReference type="SMART" id="SM00487">
    <property type="entry name" value="DEXDc"/>
    <property type="match status" value="1"/>
</dbReference>
<organism evidence="7 8">
    <name type="scientific">Methylobacillus rhizosphaerae</name>
    <dbReference type="NCBI Taxonomy" id="551994"/>
    <lineage>
        <taxon>Bacteria</taxon>
        <taxon>Pseudomonadati</taxon>
        <taxon>Pseudomonadota</taxon>
        <taxon>Betaproteobacteria</taxon>
        <taxon>Nitrosomonadales</taxon>
        <taxon>Methylophilaceae</taxon>
        <taxon>Methylobacillus</taxon>
    </lineage>
</organism>
<evidence type="ECO:0000313" key="7">
    <source>
        <dbReference type="EMBL" id="SNR99190.1"/>
    </source>
</evidence>
<dbReference type="EMBL" id="FZOA01000009">
    <property type="protein sequence ID" value="SNR99190.1"/>
    <property type="molecule type" value="Genomic_DNA"/>
</dbReference>
<dbReference type="Pfam" id="PF07717">
    <property type="entry name" value="OB_NTP_bind"/>
    <property type="match status" value="1"/>
</dbReference>
<dbReference type="PROSITE" id="PS51194">
    <property type="entry name" value="HELICASE_CTER"/>
    <property type="match status" value="1"/>
</dbReference>
<dbReference type="Pfam" id="PF21010">
    <property type="entry name" value="HA2_C"/>
    <property type="match status" value="1"/>
</dbReference>
<dbReference type="Pfam" id="PF04408">
    <property type="entry name" value="WHD_HA2"/>
    <property type="match status" value="1"/>
</dbReference>
<dbReference type="InterPro" id="IPR003593">
    <property type="entry name" value="AAA+_ATPase"/>
</dbReference>
<dbReference type="SMART" id="SM00382">
    <property type="entry name" value="AAA"/>
    <property type="match status" value="1"/>
</dbReference>
<dbReference type="Pfam" id="PF00270">
    <property type="entry name" value="DEAD"/>
    <property type="match status" value="1"/>
</dbReference>
<dbReference type="NCBIfam" id="TIGR01967">
    <property type="entry name" value="DEAH_box_HrpA"/>
    <property type="match status" value="1"/>
</dbReference>
<dbReference type="FunFam" id="3.40.50.300:FF:000575">
    <property type="entry name" value="ATP-dependent helicase hrpA"/>
    <property type="match status" value="1"/>
</dbReference>
<feature type="domain" description="Helicase ATP-binding" evidence="5">
    <location>
        <begin position="96"/>
        <end position="259"/>
    </location>
</feature>
<dbReference type="GO" id="GO:0003723">
    <property type="term" value="F:RNA binding"/>
    <property type="evidence" value="ECO:0007669"/>
    <property type="project" value="TreeGrafter"/>
</dbReference>
<dbReference type="InterPro" id="IPR027417">
    <property type="entry name" value="P-loop_NTPase"/>
</dbReference>
<protein>
    <submittedName>
        <fullName evidence="7">ATP-dependent helicase HrpA</fullName>
    </submittedName>
</protein>
<dbReference type="Pfam" id="PF00271">
    <property type="entry name" value="Helicase_C"/>
    <property type="match status" value="1"/>
</dbReference>
<dbReference type="InterPro" id="IPR007502">
    <property type="entry name" value="Helicase-assoc_dom"/>
</dbReference>
<dbReference type="PANTHER" id="PTHR18934:SF99">
    <property type="entry name" value="ATP-DEPENDENT RNA HELICASE DHX37-RELATED"/>
    <property type="match status" value="1"/>
</dbReference>
<dbReference type="CDD" id="cd17989">
    <property type="entry name" value="DEXHc_HrpA"/>
    <property type="match status" value="1"/>
</dbReference>
<dbReference type="CDD" id="cd18791">
    <property type="entry name" value="SF2_C_RHA"/>
    <property type="match status" value="1"/>
</dbReference>
<dbReference type="SMART" id="SM00490">
    <property type="entry name" value="HELICc"/>
    <property type="match status" value="1"/>
</dbReference>
<dbReference type="PROSITE" id="PS51192">
    <property type="entry name" value="HELICASE_ATP_BIND_1"/>
    <property type="match status" value="1"/>
</dbReference>
<accession>A0A239AUF3</accession>
<evidence type="ECO:0000256" key="3">
    <source>
        <dbReference type="ARBA" id="ARBA00022806"/>
    </source>
</evidence>
<dbReference type="GO" id="GO:0016787">
    <property type="term" value="F:hydrolase activity"/>
    <property type="evidence" value="ECO:0007669"/>
    <property type="project" value="UniProtKB-KW"/>
</dbReference>
<dbReference type="PANTHER" id="PTHR18934">
    <property type="entry name" value="ATP-DEPENDENT RNA HELICASE"/>
    <property type="match status" value="1"/>
</dbReference>
<keyword evidence="8" id="KW-1185">Reference proteome</keyword>
<evidence type="ECO:0000259" key="5">
    <source>
        <dbReference type="PROSITE" id="PS51192"/>
    </source>
</evidence>
<evidence type="ECO:0000256" key="2">
    <source>
        <dbReference type="ARBA" id="ARBA00022801"/>
    </source>
</evidence>
<keyword evidence="4" id="KW-0067">ATP-binding</keyword>
<dbReference type="GO" id="GO:0005524">
    <property type="term" value="F:ATP binding"/>
    <property type="evidence" value="ECO:0007669"/>
    <property type="project" value="UniProtKB-KW"/>
</dbReference>
<dbReference type="InterPro" id="IPR001650">
    <property type="entry name" value="Helicase_C-like"/>
</dbReference>